<organism evidence="7 8">
    <name type="scientific">Oleoguttula mirabilis</name>
    <dbReference type="NCBI Taxonomy" id="1507867"/>
    <lineage>
        <taxon>Eukaryota</taxon>
        <taxon>Fungi</taxon>
        <taxon>Dikarya</taxon>
        <taxon>Ascomycota</taxon>
        <taxon>Pezizomycotina</taxon>
        <taxon>Dothideomycetes</taxon>
        <taxon>Dothideomycetidae</taxon>
        <taxon>Mycosphaerellales</taxon>
        <taxon>Teratosphaeriaceae</taxon>
        <taxon>Oleoguttula</taxon>
    </lineage>
</organism>
<dbReference type="Gene3D" id="1.20.1250.20">
    <property type="entry name" value="MFS general substrate transporter like domains"/>
    <property type="match status" value="1"/>
</dbReference>
<dbReference type="InterPro" id="IPR036259">
    <property type="entry name" value="MFS_trans_sf"/>
</dbReference>
<evidence type="ECO:0000256" key="6">
    <source>
        <dbReference type="SAM" id="Phobius"/>
    </source>
</evidence>
<evidence type="ECO:0000313" key="8">
    <source>
        <dbReference type="Proteomes" id="UP001324427"/>
    </source>
</evidence>
<keyword evidence="8" id="KW-1185">Reference proteome</keyword>
<evidence type="ECO:0000256" key="4">
    <source>
        <dbReference type="ARBA" id="ARBA00022989"/>
    </source>
</evidence>
<evidence type="ECO:0000256" key="5">
    <source>
        <dbReference type="ARBA" id="ARBA00023136"/>
    </source>
</evidence>
<evidence type="ECO:0008006" key="9">
    <source>
        <dbReference type="Google" id="ProtNLM"/>
    </source>
</evidence>
<dbReference type="GO" id="GO:0022857">
    <property type="term" value="F:transmembrane transporter activity"/>
    <property type="evidence" value="ECO:0007669"/>
    <property type="project" value="InterPro"/>
</dbReference>
<reference evidence="7 8" key="1">
    <citation type="submission" date="2021-11" db="EMBL/GenBank/DDBJ databases">
        <title>Black yeast isolated from Biological Soil Crust.</title>
        <authorList>
            <person name="Kurbessoian T."/>
        </authorList>
    </citation>
    <scope>NUCLEOTIDE SEQUENCE [LARGE SCALE GENOMIC DNA]</scope>
    <source>
        <strain evidence="7 8">CCFEE 5522</strain>
    </source>
</reference>
<sequence length="492" mass="55810">MADTVLRADEKGPKATTADQDDILNGDVETVNEYSEEHYRRLLWKIDLWLLPLMWLCYGTQQADKTGISTQAVFGIREDTGLVGEQYNWLTTIFYLSYLVCEAPGNWLMQKCNVGKFLSIVMILWGVVVLCIAFAKNFTDLMVLRTIQGALECTISPTFVLITGAWYTSREHTLRSIIWGTANAGMNIITGLSMYGIGIRAEQHPGGLAPWKGISFLLGALTIFCGVLAWFILGTPREVRWLSEDEKRAAIVRVMSNKTGSDREKRSEFKWQQVRDTFKDPQTYFFFLISLVSTLPNGATTTFSKLIWKSFGFTSLQTLYIGSVPYYCLSICWFLTVGVITLKKPGMRFIMMMISLVVCFTGMMALAFLPQDSMKWTRWGMYMLQCFGALPGLFTATAIFVGYCVGNAVGAQMFRASDAPKYIHGLTACAVLYAVEFCGMASWRYYYIWQNRKRARMVAEQGISLEDSERLGELNAEADMTDRDNIHFRYQY</sequence>
<evidence type="ECO:0000256" key="1">
    <source>
        <dbReference type="ARBA" id="ARBA00004141"/>
    </source>
</evidence>
<accession>A0AAV9JN42</accession>
<dbReference type="SUPFAM" id="SSF103473">
    <property type="entry name" value="MFS general substrate transporter"/>
    <property type="match status" value="1"/>
</dbReference>
<keyword evidence="3 6" id="KW-0812">Transmembrane</keyword>
<evidence type="ECO:0000256" key="2">
    <source>
        <dbReference type="ARBA" id="ARBA00022448"/>
    </source>
</evidence>
<feature type="transmembrane region" description="Helical" evidence="6">
    <location>
        <begin position="423"/>
        <end position="447"/>
    </location>
</feature>
<gene>
    <name evidence="7" type="ORF">LTR36_001729</name>
</gene>
<keyword evidence="5 6" id="KW-0472">Membrane</keyword>
<evidence type="ECO:0000313" key="7">
    <source>
        <dbReference type="EMBL" id="KAK4546512.1"/>
    </source>
</evidence>
<keyword evidence="2" id="KW-0813">Transport</keyword>
<dbReference type="PANTHER" id="PTHR43791:SF7">
    <property type="entry name" value="MAJOR FACILITATOR SUPERFAMILY (MFS) PROFILE DOMAIN-CONTAINING PROTEIN"/>
    <property type="match status" value="1"/>
</dbReference>
<feature type="transmembrane region" description="Helical" evidence="6">
    <location>
        <begin position="319"/>
        <end position="342"/>
    </location>
</feature>
<dbReference type="AlphaFoldDB" id="A0AAV9JN42"/>
<feature type="transmembrane region" description="Helical" evidence="6">
    <location>
        <begin position="284"/>
        <end position="307"/>
    </location>
</feature>
<evidence type="ECO:0000256" key="3">
    <source>
        <dbReference type="ARBA" id="ARBA00022692"/>
    </source>
</evidence>
<dbReference type="EMBL" id="JAVFHQ010000014">
    <property type="protein sequence ID" value="KAK4546512.1"/>
    <property type="molecule type" value="Genomic_DNA"/>
</dbReference>
<dbReference type="Pfam" id="PF07690">
    <property type="entry name" value="MFS_1"/>
    <property type="match status" value="1"/>
</dbReference>
<comment type="caution">
    <text evidence="7">The sequence shown here is derived from an EMBL/GenBank/DDBJ whole genome shotgun (WGS) entry which is preliminary data.</text>
</comment>
<dbReference type="Proteomes" id="UP001324427">
    <property type="component" value="Unassembled WGS sequence"/>
</dbReference>
<feature type="transmembrane region" description="Helical" evidence="6">
    <location>
        <begin position="177"/>
        <end position="197"/>
    </location>
</feature>
<feature type="transmembrane region" description="Helical" evidence="6">
    <location>
        <begin position="381"/>
        <end position="403"/>
    </location>
</feature>
<name>A0AAV9JN42_9PEZI</name>
<proteinExistence type="predicted"/>
<feature type="transmembrane region" description="Helical" evidence="6">
    <location>
        <begin position="348"/>
        <end position="369"/>
    </location>
</feature>
<feature type="transmembrane region" description="Helical" evidence="6">
    <location>
        <begin position="117"/>
        <end position="135"/>
    </location>
</feature>
<dbReference type="InterPro" id="IPR011701">
    <property type="entry name" value="MFS"/>
</dbReference>
<keyword evidence="4 6" id="KW-1133">Transmembrane helix</keyword>
<protein>
    <recommendedName>
        <fullName evidence="9">Major facilitator superfamily transporter</fullName>
    </recommendedName>
</protein>
<feature type="transmembrane region" description="Helical" evidence="6">
    <location>
        <begin position="209"/>
        <end position="233"/>
    </location>
</feature>
<comment type="subcellular location">
    <subcellularLocation>
        <location evidence="1">Membrane</location>
        <topology evidence="1">Multi-pass membrane protein</topology>
    </subcellularLocation>
</comment>
<dbReference type="GO" id="GO:0016020">
    <property type="term" value="C:membrane"/>
    <property type="evidence" value="ECO:0007669"/>
    <property type="project" value="UniProtKB-SubCell"/>
</dbReference>
<dbReference type="PANTHER" id="PTHR43791">
    <property type="entry name" value="PERMEASE-RELATED"/>
    <property type="match status" value="1"/>
</dbReference>